<keyword evidence="2" id="KW-0472">Membrane</keyword>
<feature type="region of interest" description="Disordered" evidence="1">
    <location>
        <begin position="277"/>
        <end position="303"/>
    </location>
</feature>
<keyword evidence="2" id="KW-1133">Transmembrane helix</keyword>
<dbReference type="InterPro" id="IPR046112">
    <property type="entry name" value="DUF6049"/>
</dbReference>
<reference evidence="3" key="1">
    <citation type="submission" date="2020-02" db="EMBL/GenBank/DDBJ databases">
        <authorList>
            <person name="Meier V. D."/>
        </authorList>
    </citation>
    <scope>NUCLEOTIDE SEQUENCE</scope>
    <source>
        <strain evidence="3">AVDCRST_MAG29</strain>
    </source>
</reference>
<protein>
    <submittedName>
        <fullName evidence="3">Uncharacterized protein</fullName>
    </submittedName>
</protein>
<dbReference type="Pfam" id="PF19516">
    <property type="entry name" value="DUF6049"/>
    <property type="match status" value="1"/>
</dbReference>
<gene>
    <name evidence="3" type="ORF">AVDCRST_MAG29-1420</name>
</gene>
<sequence>MAAVTVGSPDVRAVARFLPLVLAFLLGMSTMCAPPSSAGQRVSPTSGGSDLERSARAAAAAPDPLQVSIDRLSPTALEQGDVVRVNGTITNVDESAWRSINAFLVMSAGPLTTAQEVQDAADSPDTSYFGDRVVNDGTFASIGGLAPGESADYTVEVPYRALGISGASGVYQLGIQVIGTDENGFRSTTATGRARTFLPSVDDQNAAQVHTSVLWPLLSRVRRLAGGTVADPDRLVRLCGAGGRLRTMLDMARANADAPMTLVVDPGLLDELGKIARGTGSATDGSDDAEEDASTEETDADDSAANVAALGSDSQPEIAGALADYVRAEPTEGESMQQRTARVWLRDLIGLANDVPVWATGYAQPDLAALPTRGSRDRSSEPLSVARADRLRAASDRATEAALRSLDLTARRVWWPPAELADEEALTRAAAQADASVVSSTLLPQWTSSSPSTLRVATADGESRVVVDNESYLDGGPGPGNPNSALQVRQRIAAETALQSMSLSAQGRRSGSATVVLGRSWDPGSQWSGAAFARAFGTSWTRHSTLEQQLAGRTGTYQASAIAAEPVAAPLPSTITRQAGALDRRSRVLGELLRGAEATDAATLFYDEVTAMAISQQWRTKLGGAERFVQDSVRALATSLSSVSVEIPPYVTLTSDSGSFGVTINNRIDQAITVGVIFDSARGQLTLPDLEPISIGAGESRTVLVDASIPELAAELVTARLVTTEKNEFGRAATFTVRTSPLGVAIWIALGAGAGFVLLVVARRSWRQRRTDR</sequence>
<name>A0A6J4LPY0_9ACTN</name>
<evidence type="ECO:0000256" key="2">
    <source>
        <dbReference type="SAM" id="Phobius"/>
    </source>
</evidence>
<accession>A0A6J4LPY0</accession>
<dbReference type="EMBL" id="CADCUG010000091">
    <property type="protein sequence ID" value="CAA9338099.1"/>
    <property type="molecule type" value="Genomic_DNA"/>
</dbReference>
<organism evidence="3">
    <name type="scientific">uncultured Nocardioidaceae bacterium</name>
    <dbReference type="NCBI Taxonomy" id="253824"/>
    <lineage>
        <taxon>Bacteria</taxon>
        <taxon>Bacillati</taxon>
        <taxon>Actinomycetota</taxon>
        <taxon>Actinomycetes</taxon>
        <taxon>Propionibacteriales</taxon>
        <taxon>Nocardioidaceae</taxon>
        <taxon>environmental samples</taxon>
    </lineage>
</organism>
<dbReference type="AlphaFoldDB" id="A0A6J4LPY0"/>
<feature type="compositionally biased region" description="Polar residues" evidence="1">
    <location>
        <begin position="37"/>
        <end position="48"/>
    </location>
</feature>
<proteinExistence type="predicted"/>
<evidence type="ECO:0000313" key="3">
    <source>
        <dbReference type="EMBL" id="CAA9338099.1"/>
    </source>
</evidence>
<feature type="transmembrane region" description="Helical" evidence="2">
    <location>
        <begin position="744"/>
        <end position="762"/>
    </location>
</feature>
<keyword evidence="2" id="KW-0812">Transmembrane</keyword>
<feature type="compositionally biased region" description="Acidic residues" evidence="1">
    <location>
        <begin position="285"/>
        <end position="302"/>
    </location>
</feature>
<feature type="region of interest" description="Disordered" evidence="1">
    <location>
        <begin position="34"/>
        <end position="61"/>
    </location>
</feature>
<evidence type="ECO:0000256" key="1">
    <source>
        <dbReference type="SAM" id="MobiDB-lite"/>
    </source>
</evidence>